<dbReference type="InterPro" id="IPR018391">
    <property type="entry name" value="PQQ_b-propeller_rpt"/>
</dbReference>
<keyword evidence="4" id="KW-0449">Lipoprotein</keyword>
<keyword evidence="8" id="KW-1185">Reference proteome</keyword>
<keyword evidence="1 4" id="KW-0732">Signal</keyword>
<evidence type="ECO:0000256" key="1">
    <source>
        <dbReference type="ARBA" id="ARBA00022729"/>
    </source>
</evidence>
<dbReference type="InterPro" id="IPR002372">
    <property type="entry name" value="PQQ_rpt_dom"/>
</dbReference>
<dbReference type="Gene3D" id="2.130.10.10">
    <property type="entry name" value="YVTN repeat-like/Quinoprotein amine dehydrogenase"/>
    <property type="match status" value="1"/>
</dbReference>
<comment type="similarity">
    <text evidence="4">Belongs to the BamB family.</text>
</comment>
<sequence length="380" mass="41379">MRVLISLLLVLGLSGCSLFSDKDGTEPMELVEFEPTVEIERLWKRGTGVGQGDGYTRLEPAFDSELLYVADYRGELSAINRETGKVQWDRDLDTVLAGGVGLGSGQLLVGTDEGEVLALDINDGSELWRTQLSSEIMSTPVGDATVVAAHTLDGRLSVLDASTGEVLWFYDNPPPTLTLRGRSSPVVTPSAIYAGFSNGRLMAFNPKNGLILWEQRVAMPKGRSDLEKMVDIQASPVLVDGILYVSGYQGRLMAISRGSGRPLWGIDSSSYQELWYDENELFITEDNSAVVSYDANGGTEKWRNEKMLRRLLTGPVAAGEYIAVADDDGYIHILNRNNGSFAARTNIDGSGVRAPLWSDGETIYVLANDGKLAAYRIAPK</sequence>
<dbReference type="EMBL" id="JAMFTH010000001">
    <property type="protein sequence ID" value="MCP8898721.1"/>
    <property type="molecule type" value="Genomic_DNA"/>
</dbReference>
<evidence type="ECO:0000256" key="5">
    <source>
        <dbReference type="SAM" id="SignalP"/>
    </source>
</evidence>
<evidence type="ECO:0000259" key="6">
    <source>
        <dbReference type="Pfam" id="PF13360"/>
    </source>
</evidence>
<feature type="signal peptide" evidence="5">
    <location>
        <begin position="1"/>
        <end position="19"/>
    </location>
</feature>
<reference evidence="7" key="1">
    <citation type="submission" date="2022-05" db="EMBL/GenBank/DDBJ databases">
        <authorList>
            <person name="Sun H.-N."/>
        </authorList>
    </citation>
    <scope>NUCLEOTIDE SEQUENCE</scope>
    <source>
        <strain evidence="7">HB14</strain>
    </source>
</reference>
<dbReference type="SUPFAM" id="SSF50998">
    <property type="entry name" value="Quinoprotein alcohol dehydrogenase-like"/>
    <property type="match status" value="1"/>
</dbReference>
<protein>
    <recommendedName>
        <fullName evidence="4">Outer membrane protein assembly factor BamB</fullName>
    </recommendedName>
</protein>
<reference evidence="7" key="2">
    <citation type="submission" date="2023-01" db="EMBL/GenBank/DDBJ databases">
        <title>Gilvimarinus xylanilyticus HB14 isolated from Caulerpa lentillifera aquaculture base in Hainan, China.</title>
        <authorList>
            <person name="Zhang Y.-J."/>
        </authorList>
    </citation>
    <scope>NUCLEOTIDE SEQUENCE</scope>
    <source>
        <strain evidence="7">HB14</strain>
    </source>
</reference>
<feature type="domain" description="Pyrrolo-quinoline quinone repeat" evidence="6">
    <location>
        <begin position="73"/>
        <end position="304"/>
    </location>
</feature>
<dbReference type="Proteomes" id="UP001139319">
    <property type="component" value="Unassembled WGS sequence"/>
</dbReference>
<dbReference type="HAMAP" id="MF_00923">
    <property type="entry name" value="OM_assembly_BamB"/>
    <property type="match status" value="1"/>
</dbReference>
<dbReference type="AlphaFoldDB" id="A0A9X2KSD5"/>
<name>A0A9X2KSD5_9GAMM</name>
<dbReference type="InterPro" id="IPR011047">
    <property type="entry name" value="Quinoprotein_ADH-like_sf"/>
</dbReference>
<evidence type="ECO:0000256" key="4">
    <source>
        <dbReference type="HAMAP-Rule" id="MF_00923"/>
    </source>
</evidence>
<keyword evidence="3 4" id="KW-0998">Cell outer membrane</keyword>
<dbReference type="PROSITE" id="PS51257">
    <property type="entry name" value="PROKAR_LIPOPROTEIN"/>
    <property type="match status" value="1"/>
</dbReference>
<dbReference type="InterPro" id="IPR015943">
    <property type="entry name" value="WD40/YVTN_repeat-like_dom_sf"/>
</dbReference>
<evidence type="ECO:0000256" key="2">
    <source>
        <dbReference type="ARBA" id="ARBA00023136"/>
    </source>
</evidence>
<dbReference type="NCBIfam" id="TIGR03300">
    <property type="entry name" value="assembly_YfgL"/>
    <property type="match status" value="1"/>
</dbReference>
<organism evidence="7 8">
    <name type="scientific">Gilvimarinus xylanilyticus</name>
    <dbReference type="NCBI Taxonomy" id="2944139"/>
    <lineage>
        <taxon>Bacteria</taxon>
        <taxon>Pseudomonadati</taxon>
        <taxon>Pseudomonadota</taxon>
        <taxon>Gammaproteobacteria</taxon>
        <taxon>Cellvibrionales</taxon>
        <taxon>Cellvibrionaceae</taxon>
        <taxon>Gilvimarinus</taxon>
    </lineage>
</organism>
<dbReference type="Pfam" id="PF13360">
    <property type="entry name" value="PQQ_2"/>
    <property type="match status" value="1"/>
</dbReference>
<accession>A0A9X2KSD5</accession>
<comment type="caution">
    <text evidence="7">The sequence shown here is derived from an EMBL/GenBank/DDBJ whole genome shotgun (WGS) entry which is preliminary data.</text>
</comment>
<comment type="function">
    <text evidence="4">Part of the outer membrane protein assembly complex, which is involved in assembly and insertion of beta-barrel proteins into the outer membrane.</text>
</comment>
<evidence type="ECO:0000256" key="3">
    <source>
        <dbReference type="ARBA" id="ARBA00023237"/>
    </source>
</evidence>
<dbReference type="GO" id="GO:0043165">
    <property type="term" value="P:Gram-negative-bacterium-type cell outer membrane assembly"/>
    <property type="evidence" value="ECO:0007669"/>
    <property type="project" value="UniProtKB-UniRule"/>
</dbReference>
<proteinExistence type="inferred from homology"/>
<gene>
    <name evidence="4 7" type="primary">bamB</name>
    <name evidence="7" type="ORF">M6D89_05340</name>
</gene>
<feature type="chain" id="PRO_5040805810" description="Outer membrane protein assembly factor BamB" evidence="5">
    <location>
        <begin position="20"/>
        <end position="380"/>
    </location>
</feature>
<evidence type="ECO:0000313" key="8">
    <source>
        <dbReference type="Proteomes" id="UP001139319"/>
    </source>
</evidence>
<comment type="subcellular location">
    <subcellularLocation>
        <location evidence="4">Cell outer membrane</location>
        <topology evidence="4">Lipid-anchor</topology>
    </subcellularLocation>
</comment>
<keyword evidence="2 4" id="KW-0472">Membrane</keyword>
<evidence type="ECO:0000313" key="7">
    <source>
        <dbReference type="EMBL" id="MCP8898721.1"/>
    </source>
</evidence>
<comment type="subunit">
    <text evidence="4">Part of the Bam complex.</text>
</comment>
<dbReference type="PANTHER" id="PTHR34512">
    <property type="entry name" value="CELL SURFACE PROTEIN"/>
    <property type="match status" value="1"/>
</dbReference>
<dbReference type="SMART" id="SM00564">
    <property type="entry name" value="PQQ"/>
    <property type="match status" value="6"/>
</dbReference>
<dbReference type="GO" id="GO:0009279">
    <property type="term" value="C:cell outer membrane"/>
    <property type="evidence" value="ECO:0007669"/>
    <property type="project" value="UniProtKB-SubCell"/>
</dbReference>
<dbReference type="GO" id="GO:0051205">
    <property type="term" value="P:protein insertion into membrane"/>
    <property type="evidence" value="ECO:0007669"/>
    <property type="project" value="UniProtKB-UniRule"/>
</dbReference>
<keyword evidence="4" id="KW-0564">Palmitate</keyword>
<dbReference type="PANTHER" id="PTHR34512:SF30">
    <property type="entry name" value="OUTER MEMBRANE PROTEIN ASSEMBLY FACTOR BAMB"/>
    <property type="match status" value="1"/>
</dbReference>
<dbReference type="RefSeq" id="WP_253966990.1">
    <property type="nucleotide sequence ID" value="NZ_JAMFTH010000001.1"/>
</dbReference>
<dbReference type="InterPro" id="IPR017687">
    <property type="entry name" value="BamB"/>
</dbReference>